<dbReference type="Proteomes" id="UP000735302">
    <property type="component" value="Unassembled WGS sequence"/>
</dbReference>
<sequence length="69" mass="8085">MSIGRNTLGERDDERRRNKERPIVADIGGKLKPAAGRSYIFKIEFLTIEPPLALGCYRRWRQAQTRRKK</sequence>
<feature type="compositionally biased region" description="Basic and acidic residues" evidence="1">
    <location>
        <begin position="8"/>
        <end position="21"/>
    </location>
</feature>
<name>A0AAV4AVH0_9GAST</name>
<evidence type="ECO:0000256" key="1">
    <source>
        <dbReference type="SAM" id="MobiDB-lite"/>
    </source>
</evidence>
<evidence type="ECO:0000313" key="2">
    <source>
        <dbReference type="EMBL" id="GFO12141.1"/>
    </source>
</evidence>
<reference evidence="2 3" key="1">
    <citation type="journal article" date="2021" name="Elife">
        <title>Chloroplast acquisition without the gene transfer in kleptoplastic sea slugs, Plakobranchus ocellatus.</title>
        <authorList>
            <person name="Maeda T."/>
            <person name="Takahashi S."/>
            <person name="Yoshida T."/>
            <person name="Shimamura S."/>
            <person name="Takaki Y."/>
            <person name="Nagai Y."/>
            <person name="Toyoda A."/>
            <person name="Suzuki Y."/>
            <person name="Arimoto A."/>
            <person name="Ishii H."/>
            <person name="Satoh N."/>
            <person name="Nishiyama T."/>
            <person name="Hasebe M."/>
            <person name="Maruyama T."/>
            <person name="Minagawa J."/>
            <person name="Obokata J."/>
            <person name="Shigenobu S."/>
        </authorList>
    </citation>
    <scope>NUCLEOTIDE SEQUENCE [LARGE SCALE GENOMIC DNA]</scope>
</reference>
<accession>A0AAV4AVH0</accession>
<gene>
    <name evidence="2" type="ORF">PoB_003864600</name>
</gene>
<keyword evidence="3" id="KW-1185">Reference proteome</keyword>
<protein>
    <submittedName>
        <fullName evidence="2">Uncharacterized protein</fullName>
    </submittedName>
</protein>
<feature type="region of interest" description="Disordered" evidence="1">
    <location>
        <begin position="1"/>
        <end position="21"/>
    </location>
</feature>
<dbReference type="EMBL" id="BLXT01004371">
    <property type="protein sequence ID" value="GFO12141.1"/>
    <property type="molecule type" value="Genomic_DNA"/>
</dbReference>
<comment type="caution">
    <text evidence="2">The sequence shown here is derived from an EMBL/GenBank/DDBJ whole genome shotgun (WGS) entry which is preliminary data.</text>
</comment>
<dbReference type="AlphaFoldDB" id="A0AAV4AVH0"/>
<evidence type="ECO:0000313" key="3">
    <source>
        <dbReference type="Proteomes" id="UP000735302"/>
    </source>
</evidence>
<organism evidence="2 3">
    <name type="scientific">Plakobranchus ocellatus</name>
    <dbReference type="NCBI Taxonomy" id="259542"/>
    <lineage>
        <taxon>Eukaryota</taxon>
        <taxon>Metazoa</taxon>
        <taxon>Spiralia</taxon>
        <taxon>Lophotrochozoa</taxon>
        <taxon>Mollusca</taxon>
        <taxon>Gastropoda</taxon>
        <taxon>Heterobranchia</taxon>
        <taxon>Euthyneura</taxon>
        <taxon>Panpulmonata</taxon>
        <taxon>Sacoglossa</taxon>
        <taxon>Placobranchoidea</taxon>
        <taxon>Plakobranchidae</taxon>
        <taxon>Plakobranchus</taxon>
    </lineage>
</organism>
<proteinExistence type="predicted"/>